<dbReference type="Pfam" id="PF00842">
    <property type="entry name" value="Ala_racemase_C"/>
    <property type="match status" value="1"/>
</dbReference>
<feature type="binding site" evidence="5 7">
    <location>
        <position position="136"/>
    </location>
    <ligand>
        <name>substrate</name>
    </ligand>
</feature>
<dbReference type="Gene3D" id="2.40.37.10">
    <property type="entry name" value="Lyase, Ornithine Decarboxylase, Chain A, domain 1"/>
    <property type="match status" value="1"/>
</dbReference>
<evidence type="ECO:0000256" key="7">
    <source>
        <dbReference type="PIRSR" id="PIRSR600821-52"/>
    </source>
</evidence>
<evidence type="ECO:0000256" key="6">
    <source>
        <dbReference type="PIRSR" id="PIRSR600821-50"/>
    </source>
</evidence>
<gene>
    <name evidence="9" type="ORF">JFP838_04765</name>
</gene>
<dbReference type="UniPathway" id="UPA00042">
    <property type="reaction ID" value="UER00497"/>
</dbReference>
<evidence type="ECO:0000256" key="3">
    <source>
        <dbReference type="ARBA" id="ARBA00022898"/>
    </source>
</evidence>
<dbReference type="InterPro" id="IPR000821">
    <property type="entry name" value="Ala_racemase"/>
</dbReference>
<evidence type="ECO:0000259" key="8">
    <source>
        <dbReference type="SMART" id="SM01005"/>
    </source>
</evidence>
<feature type="domain" description="Alanine racemase C-terminal" evidence="8">
    <location>
        <begin position="246"/>
        <end position="374"/>
    </location>
</feature>
<dbReference type="OrthoDB" id="9813814at2"/>
<dbReference type="InterPro" id="IPR020622">
    <property type="entry name" value="Ala_racemase_pyridoxalP-BS"/>
</dbReference>
<dbReference type="InterPro" id="IPR001608">
    <property type="entry name" value="Ala_racemase_N"/>
</dbReference>
<dbReference type="PROSITE" id="PS00395">
    <property type="entry name" value="ALANINE_RACEMASE"/>
    <property type="match status" value="1"/>
</dbReference>
<dbReference type="FunFam" id="2.40.37.10:FF:000006">
    <property type="entry name" value="Alanine racemase"/>
    <property type="match status" value="1"/>
</dbReference>
<dbReference type="GO" id="GO:0030170">
    <property type="term" value="F:pyridoxal phosphate binding"/>
    <property type="evidence" value="ECO:0007669"/>
    <property type="project" value="UniProtKB-UniRule"/>
</dbReference>
<dbReference type="EC" id="5.1.1.1" evidence="5"/>
<dbReference type="PRINTS" id="PR00992">
    <property type="entry name" value="ALARACEMASE"/>
</dbReference>
<dbReference type="AlphaFoldDB" id="A0A127EGN2"/>
<dbReference type="CDD" id="cd00430">
    <property type="entry name" value="PLPDE_III_AR"/>
    <property type="match status" value="1"/>
</dbReference>
<dbReference type="GO" id="GO:0009252">
    <property type="term" value="P:peptidoglycan biosynthetic process"/>
    <property type="evidence" value="ECO:0007669"/>
    <property type="project" value="TreeGrafter"/>
</dbReference>
<sequence>MDICVRPVWAEIDLDIIANNMKEIRNLVGEKEIIAVVKANAYGHGALDIASTLLENGASRLAVAIITEADELRDAGITAPIMILGYTPINFAENLINNEIEQTVYDVEYAKELSDFALKLGKKAKIHIAIDTGMGRIGFLPNEEGLNKVLEICSLPGVEVIGLFTHFSTSDEKDKTYTYEQFSKLTAFNKALEDNGIHIPLKHASNSGAIMDLPETYLDGVRCGIISYGYYPSEEVKKENLKLKPALTLKTNVAFVKELDEDMYVSYGRTYKTEKKSKIATLPIGYADGYSRLLSGKAKVIIKGQFANVIGRVCMDQCMIDVTHIEDVKIGDEVILLGEENGLKFDANDMAEIMGTINYEILCMISHRVPRIYKKNNEIVKVRNYI</sequence>
<keyword evidence="3 5" id="KW-0663">Pyridoxal phosphate</keyword>
<reference evidence="9 10" key="1">
    <citation type="journal article" date="2016" name="PLoS ONE">
        <title>Plasmid Characterization and Chromosome Analysis of Two netF+ Clostridium perfringens Isolates Associated with Foal and Canine Necrotizing Enteritis.</title>
        <authorList>
            <person name="Mehdizadeh Gohari I."/>
            <person name="Kropinski A.M."/>
            <person name="Weese S.J."/>
            <person name="Parreira V.R."/>
            <person name="Whitehead A.E."/>
            <person name="Boerlin P."/>
            <person name="Prescott J.F."/>
        </authorList>
    </citation>
    <scope>NUCLEOTIDE SEQUENCE [LARGE SCALE GENOMIC DNA]</scope>
    <source>
        <strain evidence="9 10">JP838</strain>
    </source>
</reference>
<comment type="cofactor">
    <cofactor evidence="2 5 6">
        <name>pyridoxal 5'-phosphate</name>
        <dbReference type="ChEBI" id="CHEBI:597326"/>
    </cofactor>
</comment>
<dbReference type="HAMAP" id="MF_01201">
    <property type="entry name" value="Ala_racemase"/>
    <property type="match status" value="1"/>
</dbReference>
<evidence type="ECO:0000313" key="9">
    <source>
        <dbReference type="EMBL" id="AMN35092.1"/>
    </source>
</evidence>
<dbReference type="GO" id="GO:0008784">
    <property type="term" value="F:alanine racemase activity"/>
    <property type="evidence" value="ECO:0007669"/>
    <property type="project" value="UniProtKB-UniRule"/>
</dbReference>
<dbReference type="InterPro" id="IPR009006">
    <property type="entry name" value="Ala_racemase/Decarboxylase_C"/>
</dbReference>
<dbReference type="PANTHER" id="PTHR30511">
    <property type="entry name" value="ALANINE RACEMASE"/>
    <property type="match status" value="1"/>
</dbReference>
<dbReference type="FunFam" id="3.20.20.10:FF:000002">
    <property type="entry name" value="Alanine racemase"/>
    <property type="match status" value="1"/>
</dbReference>
<dbReference type="SUPFAM" id="SSF51419">
    <property type="entry name" value="PLP-binding barrel"/>
    <property type="match status" value="1"/>
</dbReference>
<comment type="pathway">
    <text evidence="5">Amino-acid biosynthesis; D-alanine biosynthesis; D-alanine from L-alanine: step 1/1.</text>
</comment>
<dbReference type="GO" id="GO:0005829">
    <property type="term" value="C:cytosol"/>
    <property type="evidence" value="ECO:0007669"/>
    <property type="project" value="TreeGrafter"/>
</dbReference>
<dbReference type="SUPFAM" id="SSF50621">
    <property type="entry name" value="Alanine racemase C-terminal domain-like"/>
    <property type="match status" value="1"/>
</dbReference>
<dbReference type="InterPro" id="IPR011079">
    <property type="entry name" value="Ala_racemase_C"/>
</dbReference>
<dbReference type="RefSeq" id="WP_011010085.1">
    <property type="nucleotide sequence ID" value="NZ_CABPRK010000001.1"/>
</dbReference>
<dbReference type="InterPro" id="IPR029066">
    <property type="entry name" value="PLP-binding_barrel"/>
</dbReference>
<dbReference type="Gene3D" id="3.20.20.10">
    <property type="entry name" value="Alanine racemase"/>
    <property type="match status" value="1"/>
</dbReference>
<evidence type="ECO:0000256" key="5">
    <source>
        <dbReference type="HAMAP-Rule" id="MF_01201"/>
    </source>
</evidence>
<dbReference type="Pfam" id="PF01168">
    <property type="entry name" value="Ala_racemase_N"/>
    <property type="match status" value="1"/>
</dbReference>
<feature type="active site" description="Proton acceptor; specific for L-alanine" evidence="5">
    <location>
        <position position="267"/>
    </location>
</feature>
<accession>A0A127EGN2</accession>
<feature type="modified residue" description="N6-(pyridoxal phosphate)lysine" evidence="5 6">
    <location>
        <position position="38"/>
    </location>
</feature>
<feature type="active site" description="Proton acceptor; specific for D-alanine" evidence="5">
    <location>
        <position position="38"/>
    </location>
</feature>
<dbReference type="PATRIC" id="fig|1502.177.peg.950"/>
<dbReference type="Proteomes" id="UP000070260">
    <property type="component" value="Chromosome"/>
</dbReference>
<dbReference type="PANTHER" id="PTHR30511:SF0">
    <property type="entry name" value="ALANINE RACEMASE, CATABOLIC-RELATED"/>
    <property type="match status" value="1"/>
</dbReference>
<comment type="catalytic activity">
    <reaction evidence="1 5">
        <text>L-alanine = D-alanine</text>
        <dbReference type="Rhea" id="RHEA:20249"/>
        <dbReference type="ChEBI" id="CHEBI:57416"/>
        <dbReference type="ChEBI" id="CHEBI:57972"/>
        <dbReference type="EC" id="5.1.1.1"/>
    </reaction>
</comment>
<dbReference type="SMART" id="SM01005">
    <property type="entry name" value="Ala_racemase_C"/>
    <property type="match status" value="1"/>
</dbReference>
<protein>
    <recommendedName>
        <fullName evidence="5">Alanine racemase</fullName>
        <ecNumber evidence="5">5.1.1.1</ecNumber>
    </recommendedName>
</protein>
<dbReference type="NCBIfam" id="TIGR00492">
    <property type="entry name" value="alr"/>
    <property type="match status" value="1"/>
</dbReference>
<organism evidence="9 10">
    <name type="scientific">Clostridium perfringens</name>
    <dbReference type="NCBI Taxonomy" id="1502"/>
    <lineage>
        <taxon>Bacteria</taxon>
        <taxon>Bacillati</taxon>
        <taxon>Bacillota</taxon>
        <taxon>Clostridia</taxon>
        <taxon>Eubacteriales</taxon>
        <taxon>Clostridiaceae</taxon>
        <taxon>Clostridium</taxon>
    </lineage>
</organism>
<comment type="function">
    <text evidence="5">Catalyzes the interconversion of L-alanine and D-alanine. May also act on other amino acids.</text>
</comment>
<evidence type="ECO:0000313" key="10">
    <source>
        <dbReference type="Proteomes" id="UP000070260"/>
    </source>
</evidence>
<dbReference type="SMR" id="A0A127EGN2"/>
<evidence type="ECO:0000256" key="4">
    <source>
        <dbReference type="ARBA" id="ARBA00023235"/>
    </source>
</evidence>
<comment type="similarity">
    <text evidence="5">Belongs to the alanine racemase family.</text>
</comment>
<name>A0A127EGN2_CLOPF</name>
<evidence type="ECO:0000256" key="1">
    <source>
        <dbReference type="ARBA" id="ARBA00000316"/>
    </source>
</evidence>
<evidence type="ECO:0000256" key="2">
    <source>
        <dbReference type="ARBA" id="ARBA00001933"/>
    </source>
</evidence>
<feature type="binding site" evidence="5 7">
    <location>
        <position position="315"/>
    </location>
    <ligand>
        <name>substrate</name>
    </ligand>
</feature>
<dbReference type="EMBL" id="CP010994">
    <property type="protein sequence ID" value="AMN35092.1"/>
    <property type="molecule type" value="Genomic_DNA"/>
</dbReference>
<dbReference type="GO" id="GO:0030632">
    <property type="term" value="P:D-alanine biosynthetic process"/>
    <property type="evidence" value="ECO:0007669"/>
    <property type="project" value="UniProtKB-UniRule"/>
</dbReference>
<keyword evidence="4 5" id="KW-0413">Isomerase</keyword>
<proteinExistence type="inferred from homology"/>